<organism evidence="1 2">
    <name type="scientific">Fusobacterium ulcerans</name>
    <dbReference type="NCBI Taxonomy" id="861"/>
    <lineage>
        <taxon>Bacteria</taxon>
        <taxon>Fusobacteriati</taxon>
        <taxon>Fusobacteriota</taxon>
        <taxon>Fusobacteriia</taxon>
        <taxon>Fusobacteriales</taxon>
        <taxon>Fusobacteriaceae</taxon>
        <taxon>Fusobacterium</taxon>
    </lineage>
</organism>
<dbReference type="RefSeq" id="WP_005976185.1">
    <property type="nucleotide sequence ID" value="NZ_BAABXY010000001.1"/>
</dbReference>
<evidence type="ECO:0000313" key="2">
    <source>
        <dbReference type="Proteomes" id="UP000249008"/>
    </source>
</evidence>
<dbReference type="KEGG" id="ful:C4N20_10675"/>
<sequence length="129" mass="15237">MTDGHYNYKMIFVNINESQKARLEDFFDEIKFYYYTVQKKIESVWDAKVKHKNTLIWPGTDCTFILTVPERNLDKMLTNLKTFRMSLPHGIVMTAGVIPVDRIIIDFLNEDIVPDDELLKVLKEKHKVK</sequence>
<dbReference type="NCBIfam" id="NF045581">
    <property type="entry name" value="PG0541_fam"/>
    <property type="match status" value="1"/>
</dbReference>
<evidence type="ECO:0000313" key="1">
    <source>
        <dbReference type="EMBL" id="SQJ00388.1"/>
    </source>
</evidence>
<dbReference type="AlphaFoldDB" id="A0AAX1TQX3"/>
<accession>A0AAX1TQX3</accession>
<dbReference type="GeneID" id="78455278"/>
<dbReference type="EMBL" id="LS483487">
    <property type="protein sequence ID" value="SQJ00388.1"/>
    <property type="molecule type" value="Genomic_DNA"/>
</dbReference>
<dbReference type="Proteomes" id="UP000249008">
    <property type="component" value="Chromosome 1"/>
</dbReference>
<proteinExistence type="predicted"/>
<reference evidence="1 2" key="1">
    <citation type="submission" date="2018-06" db="EMBL/GenBank/DDBJ databases">
        <authorList>
            <consortium name="Pathogen Informatics"/>
            <person name="Doyle S."/>
        </authorList>
    </citation>
    <scope>NUCLEOTIDE SEQUENCE [LARGE SCALE GENOMIC DNA]</scope>
    <source>
        <strain evidence="1 2">NCTC12112</strain>
    </source>
</reference>
<gene>
    <name evidence="1" type="ORF">NCTC12112_00691</name>
</gene>
<protein>
    <submittedName>
        <fullName evidence="1">Uncharacterized protein</fullName>
    </submittedName>
</protein>
<name>A0AAX1TQX3_9FUSO</name>